<evidence type="ECO:0000313" key="3">
    <source>
        <dbReference type="Proteomes" id="UP001303046"/>
    </source>
</evidence>
<dbReference type="Proteomes" id="UP001303046">
    <property type="component" value="Unassembled WGS sequence"/>
</dbReference>
<accession>A0ABR1DEU7</accession>
<keyword evidence="3" id="KW-1185">Reference proteome</keyword>
<reference evidence="2 3" key="1">
    <citation type="submission" date="2023-08" db="EMBL/GenBank/DDBJ databases">
        <title>A Necator americanus chromosomal reference genome.</title>
        <authorList>
            <person name="Ilik V."/>
            <person name="Petrzelkova K.J."/>
            <person name="Pardy F."/>
            <person name="Fuh T."/>
            <person name="Niatou-Singa F.S."/>
            <person name="Gouil Q."/>
            <person name="Baker L."/>
            <person name="Ritchie M.E."/>
            <person name="Jex A.R."/>
            <person name="Gazzola D."/>
            <person name="Li H."/>
            <person name="Toshio Fujiwara R."/>
            <person name="Zhan B."/>
            <person name="Aroian R.V."/>
            <person name="Pafco B."/>
            <person name="Schwarz E.M."/>
        </authorList>
    </citation>
    <scope>NUCLEOTIDE SEQUENCE [LARGE SCALE GENOMIC DNA]</scope>
    <source>
        <strain evidence="2 3">Aroian</strain>
        <tissue evidence="2">Whole animal</tissue>
    </source>
</reference>
<gene>
    <name evidence="2" type="primary">Necator_chrIV.g14851</name>
    <name evidence="2" type="ORF">RB195_001556</name>
</gene>
<organism evidence="2 3">
    <name type="scientific">Necator americanus</name>
    <name type="common">Human hookworm</name>
    <dbReference type="NCBI Taxonomy" id="51031"/>
    <lineage>
        <taxon>Eukaryota</taxon>
        <taxon>Metazoa</taxon>
        <taxon>Ecdysozoa</taxon>
        <taxon>Nematoda</taxon>
        <taxon>Chromadorea</taxon>
        <taxon>Rhabditida</taxon>
        <taxon>Rhabditina</taxon>
        <taxon>Rhabditomorpha</taxon>
        <taxon>Strongyloidea</taxon>
        <taxon>Ancylostomatidae</taxon>
        <taxon>Bunostominae</taxon>
        <taxon>Necator</taxon>
    </lineage>
</organism>
<sequence>MDVESEALWKSMGGQELEESLCSNNATYRQNEEMFAWSRLVEANLPIWREHLNNFLNRQASSVPELEHVQRPMYTTVSERLATESYALVCIQKMKNGKSGEDDGISTEMLKSPSLMNMN</sequence>
<feature type="region of interest" description="Disordered" evidence="1">
    <location>
        <begin position="97"/>
        <end position="119"/>
    </location>
</feature>
<comment type="caution">
    <text evidence="2">The sequence shown here is derived from an EMBL/GenBank/DDBJ whole genome shotgun (WGS) entry which is preliminary data.</text>
</comment>
<proteinExistence type="predicted"/>
<dbReference type="EMBL" id="JAVFWL010000004">
    <property type="protein sequence ID" value="KAK6749014.1"/>
    <property type="molecule type" value="Genomic_DNA"/>
</dbReference>
<name>A0ABR1DEU7_NECAM</name>
<evidence type="ECO:0000256" key="1">
    <source>
        <dbReference type="SAM" id="MobiDB-lite"/>
    </source>
</evidence>
<evidence type="ECO:0000313" key="2">
    <source>
        <dbReference type="EMBL" id="KAK6749014.1"/>
    </source>
</evidence>
<protein>
    <submittedName>
        <fullName evidence="2">Uncharacterized protein</fullName>
    </submittedName>
</protein>